<organism evidence="1 2">
    <name type="scientific">Tuber magnatum</name>
    <name type="common">white Piedmont truffle</name>
    <dbReference type="NCBI Taxonomy" id="42249"/>
    <lineage>
        <taxon>Eukaryota</taxon>
        <taxon>Fungi</taxon>
        <taxon>Dikarya</taxon>
        <taxon>Ascomycota</taxon>
        <taxon>Pezizomycotina</taxon>
        <taxon>Pezizomycetes</taxon>
        <taxon>Pezizales</taxon>
        <taxon>Tuberaceae</taxon>
        <taxon>Tuber</taxon>
    </lineage>
</organism>
<protein>
    <recommendedName>
        <fullName evidence="3">Cytokinin riboside 5'-monophosphate phosphoribohydrolase</fullName>
    </recommendedName>
</protein>
<dbReference type="Gene3D" id="3.40.50.450">
    <property type="match status" value="1"/>
</dbReference>
<comment type="caution">
    <text evidence="1">The sequence shown here is derived from an EMBL/GenBank/DDBJ whole genome shotgun (WGS) entry which is preliminary data.</text>
</comment>
<accession>A0A317T462</accession>
<evidence type="ECO:0008006" key="3">
    <source>
        <dbReference type="Google" id="ProtNLM"/>
    </source>
</evidence>
<keyword evidence="2" id="KW-1185">Reference proteome</keyword>
<gene>
    <name evidence="1" type="ORF">C7212DRAFT_306191</name>
</gene>
<dbReference type="GO" id="GO:0005829">
    <property type="term" value="C:cytosol"/>
    <property type="evidence" value="ECO:0007669"/>
    <property type="project" value="TreeGrafter"/>
</dbReference>
<dbReference type="SUPFAM" id="SSF102405">
    <property type="entry name" value="MCP/YpsA-like"/>
    <property type="match status" value="1"/>
</dbReference>
<dbReference type="InterPro" id="IPR031100">
    <property type="entry name" value="LOG_fam"/>
</dbReference>
<dbReference type="STRING" id="42249.A0A317T462"/>
<dbReference type="AlphaFoldDB" id="A0A317T462"/>
<dbReference type="PANTHER" id="PTHR31223:SF70">
    <property type="entry name" value="LOG FAMILY PROTEIN YJL055W"/>
    <property type="match status" value="1"/>
</dbReference>
<dbReference type="NCBIfam" id="TIGR00730">
    <property type="entry name" value="Rossman fold protein, TIGR00730 family"/>
    <property type="match status" value="1"/>
</dbReference>
<dbReference type="OrthoDB" id="414463at2759"/>
<dbReference type="EMBL" id="PYWC01000004">
    <property type="protein sequence ID" value="PWW80221.1"/>
    <property type="molecule type" value="Genomic_DNA"/>
</dbReference>
<dbReference type="PANTHER" id="PTHR31223">
    <property type="entry name" value="LOG FAMILY PROTEIN YJL055W"/>
    <property type="match status" value="1"/>
</dbReference>
<reference evidence="1 2" key="1">
    <citation type="submission" date="2018-03" db="EMBL/GenBank/DDBJ databases">
        <title>Genomes of Pezizomycetes fungi and the evolution of truffles.</title>
        <authorList>
            <person name="Murat C."/>
            <person name="Payen T."/>
            <person name="Noel B."/>
            <person name="Kuo A."/>
            <person name="Martin F.M."/>
        </authorList>
    </citation>
    <scope>NUCLEOTIDE SEQUENCE [LARGE SCALE GENOMIC DNA]</scope>
    <source>
        <strain evidence="1">091103-1</strain>
    </source>
</reference>
<dbReference type="Pfam" id="PF03641">
    <property type="entry name" value="Lysine_decarbox"/>
    <property type="match status" value="1"/>
</dbReference>
<dbReference type="Proteomes" id="UP000246991">
    <property type="component" value="Unassembled WGS sequence"/>
</dbReference>
<name>A0A317T462_9PEZI</name>
<sequence>MCENETDKQFAVCVFCGASPGTGSQFMETAKSLGAVLHKNGWSLVYGGGTDGLMGAVASSVASLGGNVHGIIPEALIRREQSVVLPSVEEFGRTTVVQDMHTRKAMMGKEADAFIALPGGFGTMEELFEIVTWNQLGIHDCPIIILNVNGYYDGLLEWIAAAVEKGFISEGASAIISEVKSVDEIAEKIRCYKPASGRLHLDWSCR</sequence>
<dbReference type="InterPro" id="IPR005269">
    <property type="entry name" value="LOG"/>
</dbReference>
<dbReference type="GO" id="GO:0009691">
    <property type="term" value="P:cytokinin biosynthetic process"/>
    <property type="evidence" value="ECO:0007669"/>
    <property type="project" value="InterPro"/>
</dbReference>
<evidence type="ECO:0000313" key="2">
    <source>
        <dbReference type="Proteomes" id="UP000246991"/>
    </source>
</evidence>
<dbReference type="GO" id="GO:0016799">
    <property type="term" value="F:hydrolase activity, hydrolyzing N-glycosyl compounds"/>
    <property type="evidence" value="ECO:0007669"/>
    <property type="project" value="TreeGrafter"/>
</dbReference>
<evidence type="ECO:0000313" key="1">
    <source>
        <dbReference type="EMBL" id="PWW80221.1"/>
    </source>
</evidence>
<proteinExistence type="predicted"/>